<dbReference type="Proteomes" id="UP000034680">
    <property type="component" value="Unassembled WGS sequence"/>
</dbReference>
<protein>
    <submittedName>
        <fullName evidence="3">Uncharacterized protein</fullName>
    </submittedName>
</protein>
<evidence type="ECO:0000256" key="2">
    <source>
        <dbReference type="SAM" id="MobiDB-lite"/>
    </source>
</evidence>
<reference evidence="3 4" key="2">
    <citation type="submission" date="2015-05" db="EMBL/GenBank/DDBJ databases">
        <authorList>
            <person name="Morales-Cruz A."/>
            <person name="Amrine K.C."/>
            <person name="Cantu D."/>
        </authorList>
    </citation>
    <scope>NUCLEOTIDE SEQUENCE [LARGE SCALE GENOMIC DNA]</scope>
    <source>
        <strain evidence="3">DA912</strain>
    </source>
</reference>
<dbReference type="OrthoDB" id="5227645at2759"/>
<dbReference type="EMBL" id="LCUC01000331">
    <property type="protein sequence ID" value="KKY32303.1"/>
    <property type="molecule type" value="Genomic_DNA"/>
</dbReference>
<proteinExistence type="predicted"/>
<feature type="compositionally biased region" description="Polar residues" evidence="2">
    <location>
        <begin position="21"/>
        <end position="36"/>
    </location>
</feature>
<feature type="region of interest" description="Disordered" evidence="2">
    <location>
        <begin position="1"/>
        <end position="42"/>
    </location>
</feature>
<name>A0A0G2HAR2_9PEZI</name>
<sequence>MCLLIPPRTGSKGRRDAKSKGTPQTKPTAIPTTPTYSRMPHSKTCTSPAASLVCQTECLIDYLKERYPGDSTTWEQYSHNLGLRHLHEDVHAQFDQAKSATENVGKGVKAIQERLDQMGETLKGTDEAAKAAKDFGEETKKRRSRKADEQRKTREEAAKCELEHLKGLVAKQGKENEERNKKPAQKEGLDEADVLKLLDERDVRRELERLRGVQEEAAPKHDGDCLWEVDLVKILDQRDHDRERARLQALESQRAKEVKQDDVKTQEVRFREILEEENEQRKELERLKAFEAEAVRHGAGSHPKPGGTATVSLAEIEQVIEEILLRHDLARRFEKGHDTRGTGHRREESRAPAPSREAETQRTIDQILETLLQRRHIDKATGLLERLLYKTEHDSRSDRHWILTEVLGYIDEYLLPEQRHGEPARPGNYHHQPSDMDCKFGCEAPSTRSHPHNIRASPPFQDHHTGPDLAGTGVHIAEVSRPLQSNLEVLRRMR</sequence>
<keyword evidence="1" id="KW-0175">Coiled coil</keyword>
<organism evidence="3 4">
    <name type="scientific">Diaporthe ampelina</name>
    <dbReference type="NCBI Taxonomy" id="1214573"/>
    <lineage>
        <taxon>Eukaryota</taxon>
        <taxon>Fungi</taxon>
        <taxon>Dikarya</taxon>
        <taxon>Ascomycota</taxon>
        <taxon>Pezizomycotina</taxon>
        <taxon>Sordariomycetes</taxon>
        <taxon>Sordariomycetidae</taxon>
        <taxon>Diaporthales</taxon>
        <taxon>Diaporthaceae</taxon>
        <taxon>Diaporthe</taxon>
    </lineage>
</organism>
<keyword evidence="4" id="KW-1185">Reference proteome</keyword>
<comment type="caution">
    <text evidence="3">The sequence shown here is derived from an EMBL/GenBank/DDBJ whole genome shotgun (WGS) entry which is preliminary data.</text>
</comment>
<evidence type="ECO:0000256" key="1">
    <source>
        <dbReference type="SAM" id="Coils"/>
    </source>
</evidence>
<feature type="region of interest" description="Disordered" evidence="2">
    <location>
        <begin position="334"/>
        <end position="361"/>
    </location>
</feature>
<gene>
    <name evidence="3" type="ORF">UCDDA912_g07742</name>
</gene>
<evidence type="ECO:0000313" key="4">
    <source>
        <dbReference type="Proteomes" id="UP000034680"/>
    </source>
</evidence>
<feature type="region of interest" description="Disordered" evidence="2">
    <location>
        <begin position="169"/>
        <end position="188"/>
    </location>
</feature>
<dbReference type="AlphaFoldDB" id="A0A0G2HAR2"/>
<feature type="coiled-coil region" evidence="1">
    <location>
        <begin position="240"/>
        <end position="294"/>
    </location>
</feature>
<feature type="region of interest" description="Disordered" evidence="2">
    <location>
        <begin position="121"/>
        <end position="160"/>
    </location>
</feature>
<reference evidence="3 4" key="1">
    <citation type="submission" date="2015-05" db="EMBL/GenBank/DDBJ databases">
        <title>Distinctive expansion of gene families associated with plant cell wall degradation and secondary metabolism in the genomes of grapevine trunk pathogens.</title>
        <authorList>
            <person name="Lawrence D.P."/>
            <person name="Travadon R."/>
            <person name="Rolshausen P.E."/>
            <person name="Baumgartner K."/>
        </authorList>
    </citation>
    <scope>NUCLEOTIDE SEQUENCE [LARGE SCALE GENOMIC DNA]</scope>
    <source>
        <strain evidence="3">DA912</strain>
    </source>
</reference>
<accession>A0A0G2HAR2</accession>
<evidence type="ECO:0000313" key="3">
    <source>
        <dbReference type="EMBL" id="KKY32303.1"/>
    </source>
</evidence>